<organism evidence="1 2">
    <name type="scientific">Parashewanella spongiae</name>
    <dbReference type="NCBI Taxonomy" id="342950"/>
    <lineage>
        <taxon>Bacteria</taxon>
        <taxon>Pseudomonadati</taxon>
        <taxon>Pseudomonadota</taxon>
        <taxon>Gammaproteobacteria</taxon>
        <taxon>Alteromonadales</taxon>
        <taxon>Shewanellaceae</taxon>
        <taxon>Parashewanella</taxon>
    </lineage>
</organism>
<dbReference type="InterPro" id="IPR034154">
    <property type="entry name" value="TOPRIM_DnaG/twinkle"/>
</dbReference>
<name>A0A3A6TBK8_9GAMM</name>
<dbReference type="Gene3D" id="3.40.1360.10">
    <property type="match status" value="1"/>
</dbReference>
<keyword evidence="1" id="KW-0067">ATP-binding</keyword>
<dbReference type="SUPFAM" id="SSF56731">
    <property type="entry name" value="DNA primase core"/>
    <property type="match status" value="1"/>
</dbReference>
<keyword evidence="1" id="KW-0547">Nucleotide-binding</keyword>
<dbReference type="RefSeq" id="WP_121853981.1">
    <property type="nucleotide sequence ID" value="NZ_CP037952.1"/>
</dbReference>
<gene>
    <name evidence="1" type="ORF">D5R81_12555</name>
</gene>
<evidence type="ECO:0000313" key="1">
    <source>
        <dbReference type="EMBL" id="RJY12285.1"/>
    </source>
</evidence>
<protein>
    <submittedName>
        <fullName evidence="1">Bifunctional DNA primase/helicase</fullName>
    </submittedName>
</protein>
<reference evidence="1 2" key="1">
    <citation type="submission" date="2018-09" db="EMBL/GenBank/DDBJ databases">
        <title>Phylogeny of the Shewanellaceae, and recommendation for two new genera, Pseudoshewanella and Parashewanella.</title>
        <authorList>
            <person name="Wang G."/>
        </authorList>
    </citation>
    <scope>NUCLEOTIDE SEQUENCE [LARGE SCALE GENOMIC DNA]</scope>
    <source>
        <strain evidence="1 2">KCTC 22492</strain>
    </source>
</reference>
<keyword evidence="1" id="KW-0347">Helicase</keyword>
<proteinExistence type="predicted"/>
<keyword evidence="1" id="KW-0378">Hydrolase</keyword>
<comment type="caution">
    <text evidence="1">The sequence shown here is derived from an EMBL/GenBank/DDBJ whole genome shotgun (WGS) entry which is preliminary data.</text>
</comment>
<dbReference type="GO" id="GO:0004386">
    <property type="term" value="F:helicase activity"/>
    <property type="evidence" value="ECO:0007669"/>
    <property type="project" value="UniProtKB-KW"/>
</dbReference>
<dbReference type="Pfam" id="PF13155">
    <property type="entry name" value="Toprim_2"/>
    <property type="match status" value="1"/>
</dbReference>
<sequence>MYPELQKEVLRRLPEDYDFKNQTDDYLQQGICPSCGKRELYTHKNAPWILRCGRLNKCSYETHIKQVYPELFNSWSERFPSKTDEKTGFVTNPNAAADAYLAYGRGLELSKIKDWYQQGSYYCGEKQISTATVKFTLTNGATWERFIDKPERFGSMKARFSGSYKGHWWQAPDFDINQVITAKELWLTEGIFDALSLLQVGIMAVSVMSCNNFPTKSLKTFREELRHTTPPTLVFAFDTGKAGESNTIKFIEQAKKLGWNTTAAQPPNGKIKLDWNDLLLRERLTPKHIEHYLYLGQLLIAPTAKHKAILMYQQSNQHEFPFDFQLCMYWFKFHSEKYNKTAEKDDELTALNEAASVQLLCMCYPHALYFQENLANDESWYYFQIDFPHGLTVKRTFTGAQITSHSEFKKRLSTVAAGAIYEGNTIQLNKWFRHHLYNIKRVKVIDFTGYSYEHKCYVFNNIAVKDGVLYPINEEDHFNVKQLYIKSQNPATVAPNYDLTEFNPDFFQYIWQAFSMKGVIALAFWLGSYFAEQCRDLFGGFPFLELVGEPGTGKSTLLEFMWKLSGRTNYEGFDPVKSSKVGVSRNLAQVANLPVVMIEADRGDASTSGNTSFHWEQFKTAYNGRAVRSTGNKNHSNDTNEPLFRGAIVISQNAILKATPPILERIIHIYTDRANHSQETRVAVDKLNRWPMTELSGFMIKALSKEKQLLELLRKRQPKFEVWLKQETMISRERISLNHALLCALIEALSLVIELTPSQISQSQDLLKQMAIDREHSCGADHPVIQEFWEMYDFLEGTNGKVVNHSRDPKFIAINLNQFAEESAIRKQKIPLLSDLRALLKDSKTHKFIEVKPVNSAVNDRLNKSHPNLNKPSTAKCWIFKQM</sequence>
<dbReference type="AlphaFoldDB" id="A0A3A6TBK8"/>
<evidence type="ECO:0000313" key="2">
    <source>
        <dbReference type="Proteomes" id="UP000273022"/>
    </source>
</evidence>
<keyword evidence="2" id="KW-1185">Reference proteome</keyword>
<accession>A0A3A6TBK8</accession>
<dbReference type="Proteomes" id="UP000273022">
    <property type="component" value="Unassembled WGS sequence"/>
</dbReference>
<dbReference type="OrthoDB" id="5618772at2"/>
<dbReference type="EMBL" id="QYYH01000076">
    <property type="protein sequence ID" value="RJY12285.1"/>
    <property type="molecule type" value="Genomic_DNA"/>
</dbReference>
<dbReference type="CDD" id="cd01029">
    <property type="entry name" value="TOPRIM_primases"/>
    <property type="match status" value="1"/>
</dbReference>